<accession>A0A0D0X5P3</accession>
<dbReference type="GeneID" id="301305048"/>
<feature type="region of interest" description="Disordered" evidence="1">
    <location>
        <begin position="357"/>
        <end position="408"/>
    </location>
</feature>
<feature type="region of interest" description="Disordered" evidence="1">
    <location>
        <begin position="129"/>
        <end position="252"/>
    </location>
</feature>
<feature type="region of interest" description="Disordered" evidence="1">
    <location>
        <begin position="714"/>
        <end position="735"/>
    </location>
</feature>
<dbReference type="RefSeq" id="WP_043962991.1">
    <property type="nucleotide sequence ID" value="NZ_JXSX01000001.1"/>
</dbReference>
<feature type="compositionally biased region" description="Pro residues" evidence="1">
    <location>
        <begin position="379"/>
        <end position="407"/>
    </location>
</feature>
<sequence>MSDPSETVHAVLVGDVLLVHGEAEPFAALTGVAARLPADPDRTPVLCSSAVSERPDLFGLLADLLPRHLGGSASGFRLVPLGRYADPGAVPDLAAGLATDLGIDGSVPLDAPAVSTRAVPAALRWIRADGGPARPENPPAAWRAPLPDPPRPVDDPGPSRPVDEPTPPRPGDDPGPASPGMPEGWRVTRAGDGYTWLPVLPTSDPEPARPGPPRPTAATGRPPLPPAAAGPPPGRAIPGGWSFLDAEEPRRSDPEPLDAFLVEVAIGAGGFRVGGRPVPPGVLAGHLAAVWRDGRPVALRGSMPYPAVAGMLFGALADALARPVVASDARVEVTATGLLTTPGTFRRWHPRGPAGAARLVSDLGPVLPPRASTARSVSPAPPEPAPSGTPAPEPAPSPPSPADPAPPAATAVASVLAVGRSASAVDAALVPPDVARRWRGLRAPGLDLLRIDPAPAGPPEPASAPPADPPPAGVVPEPPAPSPPAGPPEPPRAVGASGTPRAVAASGSGAAAGPAAPAPSGAAVATAPPARAGEPASGRPVAPPTGPARVPLPWRPDGRTLAAEDRAALRRILAGRYDSHTQVVTRTLAEEPGLRVAATGAPDLPAGLVAVRAYCAGERETVNAALRDGTGPDPAADPALLARWIAYGLRRLPAVFGPVFRAATALPEPGYRPGTLLVEPAFLDVDPVPPVVPDGGAELVIWSTGARRLGGLAVAGPAPRGGPPGTRAAPRADGASGPAVFPAGTCFEVLALEPSGVRDSQRVFLRELPPGRAASGGEQTLVRLRAAAGAGARATATTAPLAVAPGFDAAGRLFALPDDAGRDDRRGVVAPPDGPPGRAQPTGREGGEG</sequence>
<feature type="region of interest" description="Disordered" evidence="1">
    <location>
        <begin position="449"/>
        <end position="557"/>
    </location>
</feature>
<reference evidence="2 3" key="1">
    <citation type="submission" date="2015-01" db="EMBL/GenBank/DDBJ databases">
        <title>Sequencing and annotation of Micromonospora carbonacea strain JXNU-1 genome.</title>
        <authorList>
            <person name="Long Z."/>
            <person name="Huang Y."/>
            <person name="Jiang Y."/>
        </authorList>
    </citation>
    <scope>NUCLEOTIDE SEQUENCE [LARGE SCALE GENOMIC DNA]</scope>
    <source>
        <strain evidence="2 3">JXNU-1</strain>
    </source>
</reference>
<feature type="region of interest" description="Disordered" evidence="1">
    <location>
        <begin position="815"/>
        <end position="849"/>
    </location>
</feature>
<evidence type="ECO:0000313" key="2">
    <source>
        <dbReference type="EMBL" id="KIR66139.1"/>
    </source>
</evidence>
<keyword evidence="3" id="KW-1185">Reference proteome</keyword>
<comment type="caution">
    <text evidence="2">The sequence shown here is derived from an EMBL/GenBank/DDBJ whole genome shotgun (WGS) entry which is preliminary data.</text>
</comment>
<dbReference type="Gene3D" id="3.90.176.10">
    <property type="entry name" value="Toxin ADP-ribosyltransferase, Chain A, domain 1"/>
    <property type="match status" value="1"/>
</dbReference>
<organism evidence="2 3">
    <name type="scientific">Micromonospora haikouensis</name>
    <dbReference type="NCBI Taxonomy" id="686309"/>
    <lineage>
        <taxon>Bacteria</taxon>
        <taxon>Bacillati</taxon>
        <taxon>Actinomycetota</taxon>
        <taxon>Actinomycetes</taxon>
        <taxon>Micromonosporales</taxon>
        <taxon>Micromonosporaceae</taxon>
        <taxon>Micromonospora</taxon>
    </lineage>
</organism>
<dbReference type="OrthoDB" id="3320501at2"/>
<name>A0A0D0X5P3_9ACTN</name>
<proteinExistence type="predicted"/>
<dbReference type="Proteomes" id="UP000032254">
    <property type="component" value="Unassembled WGS sequence"/>
</dbReference>
<feature type="compositionally biased region" description="Pro residues" evidence="1">
    <location>
        <begin position="455"/>
        <end position="491"/>
    </location>
</feature>
<gene>
    <name evidence="2" type="ORF">TK50_13045</name>
</gene>
<dbReference type="AlphaFoldDB" id="A0A0D0X5P3"/>
<feature type="compositionally biased region" description="Low complexity" evidence="1">
    <location>
        <begin position="725"/>
        <end position="735"/>
    </location>
</feature>
<protein>
    <submittedName>
        <fullName evidence="2">Uncharacterized protein</fullName>
    </submittedName>
</protein>
<evidence type="ECO:0000256" key="1">
    <source>
        <dbReference type="SAM" id="MobiDB-lite"/>
    </source>
</evidence>
<dbReference type="EMBL" id="JXSX01000001">
    <property type="protein sequence ID" value="KIR66139.1"/>
    <property type="molecule type" value="Genomic_DNA"/>
</dbReference>
<evidence type="ECO:0000313" key="3">
    <source>
        <dbReference type="Proteomes" id="UP000032254"/>
    </source>
</evidence>
<dbReference type="PATRIC" id="fig|47853.6.peg.2759"/>
<feature type="compositionally biased region" description="Pro residues" evidence="1">
    <location>
        <begin position="222"/>
        <end position="235"/>
    </location>
</feature>
<feature type="compositionally biased region" description="Low complexity" evidence="1">
    <location>
        <begin position="500"/>
        <end position="533"/>
    </location>
</feature>